<feature type="domain" description="Helicase ATP-binding" evidence="6">
    <location>
        <begin position="801"/>
        <end position="976"/>
    </location>
</feature>
<dbReference type="GO" id="GO:0004386">
    <property type="term" value="F:helicase activity"/>
    <property type="evidence" value="ECO:0007669"/>
    <property type="project" value="UniProtKB-KW"/>
</dbReference>
<dbReference type="OrthoDB" id="64767at2759"/>
<keyword evidence="4" id="KW-0067">ATP-binding</keyword>
<dbReference type="GO" id="GO:0003676">
    <property type="term" value="F:nucleic acid binding"/>
    <property type="evidence" value="ECO:0007669"/>
    <property type="project" value="InterPro"/>
</dbReference>
<sequence length="1683" mass="194813">MSDPPTTITETENEEIEIETETTTTTTTTEPFIPQWKKTDNWEDMFDFIEGDIFSDFGRGEEFLIDGDSLLLYLVAIENEIEKDHLKGLIGRKRNNTERDESIFAAKHSQQTLHLIFKFEKFLNSLLQRKAKFSIIFLSKNDRFYKSSSLVLVRRLIINSYKDNISLPFGFKVFDQEWFSQEIGSFNPLFDYFKSKTFSFLLVLPPVVNNLRLINDLFNMNAIQLFTKKSTEYFSHFVDLISSEFRGSTMNSYIYTFRKNIIFSPQLQSTIQQEICQVNSVTSSVGNQKKSTITELEKELDTIGQLNYRNLLTLLSILDLGKVDISSFLLKSLSVYLVIMNNLPLSKRSFDSLDYEPIEFIQLFQDLCRPMLCYLGNNKKDQFTFDLVDVKQYSFIALILCNSTGGSWSNLIGQELFLASKSILEILKKFGPSSWSSINFVEQGVEEKFIFSTQPEYNQYEKVLTKIQTNSHLNDNKNMDLYKVDNEFISAIVGDSQKDLVFQSTIPQEIQDRQNALPEFYNISHHHSLRLLENLPDAYLETIKENRQANKPISKKFADKMKHGAANKFFRIADSLYDSKKKIVITELDKDVKEVAKQKQSHQVNKQHDKMKKLKKKDEVKERADKKQQEKAKAFSKQMRASTVLEIVDSIDLYIANEIVEHNEFSLDKDTMDQLFKGMERINKKYSSQEKEKLKLYQLLQKILRLLDSKQIKPEKGQEINLYQSLYHLSLLLNLYDLTNYINDRFSLKNKEKKEKQQSFENSAIVYQMTHSHTTLVRSIGQRKDERVKTFIPDAWQRDLLDVVDKHESALVVCPTSSGKTFISFYILEKVLRESNDGMAIYVSPTKALVTQTYCEVIGRFDKSYDNICGKDSSAQYRMCGIFTRDYRIDEQKCQILITVPQCLELLLLSVSNSNYLSKIKYIIFDEVHQIANGTEGAIWESLLLLNPGPFVALSATVGNTGEFKDWLQEIDPKRKIHLVQHSNRFNDLKHYQYDHDNLQLLPHHPCETLRINKSTEQLFLLSEEAIQLYQHIKSSFKQLDNEIGELDPIKVFTRVSNNNNVYNLNKQDIKDYQRALLDLVESRLKSDEFSAFMSEHYPEKHLRHDDWRSRVPEVIMDLKKRDMLPVIVFCLSRRICEKLALALEEHIDKMHYDPKKQQKIDLLEKKIEQVKLEIKTVNPTQDDDIFQDLEKLTSTLSLLVSRKPEFGTILTDDVHDPKGKIKKLDLFGPLMEGIGVHHAGLPKDYLENVEVLYRRKKISVIFATGTLALGINMPCRTVVVAGDSPYLNSLSFRQMAGRAGRRGFEDRGNVIFLGISDTRAQKLINSNLSDIVGNSVLTPSLCLKILCRYNFFQLEKQTDLNEKHVQELIFATQKVVGKSFFMKRSPFQNPFMFLFSLDYLFRQGYLSQNGQALGYASIATHLSYLQPFNFVVCRLFRDQVFGDFLGKSKYDEREILHILCYLFNRKEIPNIIDIDKCPSKITLPKLPNNVITSINKNNQEVIDTFVAYVAGLQKKLPLVYMPISKSMDEQFTKEEENTIDQSNSHTTWFNTIDNYIEKKPQLKKSITSLAGSCNNIVDTTTLQHSMPPGTFFDQSVLPICNINTKQANSYLLDLYKHKQVNTVIECNHIPKGEIFELTKDFALTLKVLSTSLLRIDKDSNVAKSFETLANNYSRLFNQLFLN</sequence>
<dbReference type="InterPro" id="IPR052431">
    <property type="entry name" value="SKI2_subfamily_helicases"/>
</dbReference>
<evidence type="ECO:0000256" key="1">
    <source>
        <dbReference type="ARBA" id="ARBA00022741"/>
    </source>
</evidence>
<dbReference type="GO" id="GO:0005737">
    <property type="term" value="C:cytoplasm"/>
    <property type="evidence" value="ECO:0007669"/>
    <property type="project" value="TreeGrafter"/>
</dbReference>
<dbReference type="SMART" id="SM00487">
    <property type="entry name" value="DEXDc"/>
    <property type="match status" value="1"/>
</dbReference>
<feature type="domain" description="Helicase C-terminal" evidence="7">
    <location>
        <begin position="1189"/>
        <end position="1345"/>
    </location>
</feature>
<dbReference type="InterPro" id="IPR027417">
    <property type="entry name" value="P-loop_NTPase"/>
</dbReference>
<gene>
    <name evidence="8" type="ORF">DFA_08780</name>
</gene>
<proteinExistence type="predicted"/>
<dbReference type="OMA" id="INHRPSN"/>
<evidence type="ECO:0000259" key="7">
    <source>
        <dbReference type="PROSITE" id="PS51194"/>
    </source>
</evidence>
<evidence type="ECO:0000256" key="2">
    <source>
        <dbReference type="ARBA" id="ARBA00022801"/>
    </source>
</evidence>
<dbReference type="GO" id="GO:0005524">
    <property type="term" value="F:ATP binding"/>
    <property type="evidence" value="ECO:0007669"/>
    <property type="project" value="UniProtKB-KW"/>
</dbReference>
<evidence type="ECO:0008006" key="10">
    <source>
        <dbReference type="Google" id="ProtNLM"/>
    </source>
</evidence>
<dbReference type="RefSeq" id="XP_004356264.1">
    <property type="nucleotide sequence ID" value="XM_004356211.1"/>
</dbReference>
<dbReference type="KEGG" id="dfa:DFA_08780"/>
<evidence type="ECO:0000256" key="5">
    <source>
        <dbReference type="SAM" id="MobiDB-lite"/>
    </source>
</evidence>
<dbReference type="SMART" id="SM00490">
    <property type="entry name" value="HELICc"/>
    <property type="match status" value="1"/>
</dbReference>
<evidence type="ECO:0000313" key="8">
    <source>
        <dbReference type="EMBL" id="EGG17780.1"/>
    </source>
</evidence>
<dbReference type="InterPro" id="IPR011545">
    <property type="entry name" value="DEAD/DEAH_box_helicase_dom"/>
</dbReference>
<keyword evidence="9" id="KW-1185">Reference proteome</keyword>
<dbReference type="EMBL" id="GL883021">
    <property type="protein sequence ID" value="EGG17780.1"/>
    <property type="molecule type" value="Genomic_DNA"/>
</dbReference>
<evidence type="ECO:0000256" key="3">
    <source>
        <dbReference type="ARBA" id="ARBA00022806"/>
    </source>
</evidence>
<keyword evidence="3" id="KW-0347">Helicase</keyword>
<keyword evidence="1" id="KW-0547">Nucleotide-binding</keyword>
<dbReference type="GeneID" id="14869433"/>
<dbReference type="PROSITE" id="PS51194">
    <property type="entry name" value="HELICASE_CTER"/>
    <property type="match status" value="1"/>
</dbReference>
<evidence type="ECO:0000313" key="9">
    <source>
        <dbReference type="Proteomes" id="UP000007797"/>
    </source>
</evidence>
<feature type="region of interest" description="Disordered" evidence="5">
    <location>
        <begin position="596"/>
        <end position="633"/>
    </location>
</feature>
<evidence type="ECO:0000256" key="4">
    <source>
        <dbReference type="ARBA" id="ARBA00022840"/>
    </source>
</evidence>
<dbReference type="GO" id="GO:0016787">
    <property type="term" value="F:hydrolase activity"/>
    <property type="evidence" value="ECO:0007669"/>
    <property type="project" value="UniProtKB-KW"/>
</dbReference>
<dbReference type="Pfam" id="PF00270">
    <property type="entry name" value="DEAD"/>
    <property type="match status" value="1"/>
</dbReference>
<dbReference type="InterPro" id="IPR001650">
    <property type="entry name" value="Helicase_C-like"/>
</dbReference>
<dbReference type="PANTHER" id="PTHR44533:SF4">
    <property type="entry name" value="DEAD_H RNA HELICASE, PUTATIVE-RELATED"/>
    <property type="match status" value="1"/>
</dbReference>
<feature type="compositionally biased region" description="Basic and acidic residues" evidence="5">
    <location>
        <begin position="616"/>
        <end position="633"/>
    </location>
</feature>
<dbReference type="Gene3D" id="3.40.50.300">
    <property type="entry name" value="P-loop containing nucleotide triphosphate hydrolases"/>
    <property type="match status" value="2"/>
</dbReference>
<dbReference type="STRING" id="1054147.F4Q478"/>
<dbReference type="FunFam" id="3.40.50.300:FF:001039">
    <property type="entry name" value="ATP-dependent RNA helicase DDX60"/>
    <property type="match status" value="1"/>
</dbReference>
<dbReference type="Pfam" id="PF00271">
    <property type="entry name" value="Helicase_C"/>
    <property type="match status" value="1"/>
</dbReference>
<organism evidence="8 9">
    <name type="scientific">Cavenderia fasciculata</name>
    <name type="common">Slime mold</name>
    <name type="synonym">Dictyostelium fasciculatum</name>
    <dbReference type="NCBI Taxonomy" id="261658"/>
    <lineage>
        <taxon>Eukaryota</taxon>
        <taxon>Amoebozoa</taxon>
        <taxon>Evosea</taxon>
        <taxon>Eumycetozoa</taxon>
        <taxon>Dictyostelia</taxon>
        <taxon>Acytosteliales</taxon>
        <taxon>Cavenderiaceae</taxon>
        <taxon>Cavenderia</taxon>
    </lineage>
</organism>
<dbReference type="PROSITE" id="PS51192">
    <property type="entry name" value="HELICASE_ATP_BIND_1"/>
    <property type="match status" value="1"/>
</dbReference>
<evidence type="ECO:0000259" key="6">
    <source>
        <dbReference type="PROSITE" id="PS51192"/>
    </source>
</evidence>
<reference evidence="9" key="1">
    <citation type="journal article" date="2011" name="Genome Res.">
        <title>Phylogeny-wide analysis of social amoeba genomes highlights ancient origins for complex intercellular communication.</title>
        <authorList>
            <person name="Heidel A.J."/>
            <person name="Lawal H.M."/>
            <person name="Felder M."/>
            <person name="Schilde C."/>
            <person name="Helps N.R."/>
            <person name="Tunggal B."/>
            <person name="Rivero F."/>
            <person name="John U."/>
            <person name="Schleicher M."/>
            <person name="Eichinger L."/>
            <person name="Platzer M."/>
            <person name="Noegel A.A."/>
            <person name="Schaap P."/>
            <person name="Gloeckner G."/>
        </authorList>
    </citation>
    <scope>NUCLEOTIDE SEQUENCE [LARGE SCALE GENOMIC DNA]</scope>
    <source>
        <strain evidence="9">SH3</strain>
    </source>
</reference>
<dbReference type="SUPFAM" id="SSF52540">
    <property type="entry name" value="P-loop containing nucleoside triphosphate hydrolases"/>
    <property type="match status" value="1"/>
</dbReference>
<name>F4Q478_CACFS</name>
<keyword evidence="2" id="KW-0378">Hydrolase</keyword>
<accession>F4Q478</accession>
<protein>
    <recommendedName>
        <fullName evidence="10">DEAD/DEAH box helicase</fullName>
    </recommendedName>
</protein>
<dbReference type="Proteomes" id="UP000007797">
    <property type="component" value="Unassembled WGS sequence"/>
</dbReference>
<dbReference type="InterPro" id="IPR014001">
    <property type="entry name" value="Helicase_ATP-bd"/>
</dbReference>
<dbReference type="PANTHER" id="PTHR44533">
    <property type="entry name" value="DEAD/H RNA HELICASE, PUTATIVE-RELATED"/>
    <property type="match status" value="1"/>
</dbReference>